<accession>A0AAV3T7R9</accession>
<dbReference type="RefSeq" id="WP_343773247.1">
    <property type="nucleotide sequence ID" value="NZ_BAAADV010000001.1"/>
</dbReference>
<keyword evidence="1" id="KW-0812">Transmembrane</keyword>
<comment type="caution">
    <text evidence="2">The sequence shown here is derived from an EMBL/GenBank/DDBJ whole genome shotgun (WGS) entry which is preliminary data.</text>
</comment>
<evidence type="ECO:0000313" key="2">
    <source>
        <dbReference type="EMBL" id="GAA0669420.1"/>
    </source>
</evidence>
<feature type="transmembrane region" description="Helical" evidence="1">
    <location>
        <begin position="44"/>
        <end position="63"/>
    </location>
</feature>
<keyword evidence="1" id="KW-0472">Membrane</keyword>
<gene>
    <name evidence="2" type="ORF">GCM10009020_14270</name>
</gene>
<protein>
    <submittedName>
        <fullName evidence="2">Uncharacterized protein</fullName>
    </submittedName>
</protein>
<sequence length="67" mass="6688">MRVTLSDARDSPIAATVLLAGVAVAAYTVYYGSQGGTLGAPTGSPAWLLGVGAVVVAAAASIVRRWL</sequence>
<proteinExistence type="predicted"/>
<reference evidence="2 3" key="1">
    <citation type="journal article" date="2019" name="Int. J. Syst. Evol. Microbiol.">
        <title>The Global Catalogue of Microorganisms (GCM) 10K type strain sequencing project: providing services to taxonomists for standard genome sequencing and annotation.</title>
        <authorList>
            <consortium name="The Broad Institute Genomics Platform"/>
            <consortium name="The Broad Institute Genome Sequencing Center for Infectious Disease"/>
            <person name="Wu L."/>
            <person name="Ma J."/>
        </authorList>
    </citation>
    <scope>NUCLEOTIDE SEQUENCE [LARGE SCALE GENOMIC DNA]</scope>
    <source>
        <strain evidence="2 3">JCM 16328</strain>
    </source>
</reference>
<keyword evidence="3" id="KW-1185">Reference proteome</keyword>
<dbReference type="EMBL" id="BAAADV010000001">
    <property type="protein sequence ID" value="GAA0669420.1"/>
    <property type="molecule type" value="Genomic_DNA"/>
</dbReference>
<name>A0AAV3T7R9_9EURY</name>
<dbReference type="AlphaFoldDB" id="A0AAV3T7R9"/>
<evidence type="ECO:0000256" key="1">
    <source>
        <dbReference type="SAM" id="Phobius"/>
    </source>
</evidence>
<dbReference type="Proteomes" id="UP001500420">
    <property type="component" value="Unassembled WGS sequence"/>
</dbReference>
<evidence type="ECO:0000313" key="3">
    <source>
        <dbReference type="Proteomes" id="UP001500420"/>
    </source>
</evidence>
<feature type="transmembrane region" description="Helical" evidence="1">
    <location>
        <begin position="12"/>
        <end position="32"/>
    </location>
</feature>
<keyword evidence="1" id="KW-1133">Transmembrane helix</keyword>
<organism evidence="2 3">
    <name type="scientific">Natronoarchaeum mannanilyticum</name>
    <dbReference type="NCBI Taxonomy" id="926360"/>
    <lineage>
        <taxon>Archaea</taxon>
        <taxon>Methanobacteriati</taxon>
        <taxon>Methanobacteriota</taxon>
        <taxon>Stenosarchaea group</taxon>
        <taxon>Halobacteria</taxon>
        <taxon>Halobacteriales</taxon>
        <taxon>Natronoarchaeaceae</taxon>
    </lineage>
</organism>